<comment type="cofactor">
    <cofactor evidence="1">
        <name>a divalent metal cation</name>
        <dbReference type="ChEBI" id="CHEBI:60240"/>
    </cofactor>
</comment>
<evidence type="ECO:0000313" key="10">
    <source>
        <dbReference type="Proteomes" id="UP001353858"/>
    </source>
</evidence>
<dbReference type="AlphaFoldDB" id="A0AAN7Q2G6"/>
<feature type="domain" description="DDE Tnp4" evidence="8">
    <location>
        <begin position="37"/>
        <end position="103"/>
    </location>
</feature>
<keyword evidence="7" id="KW-0539">Nucleus</keyword>
<dbReference type="PANTHER" id="PTHR22930">
    <property type="match status" value="1"/>
</dbReference>
<dbReference type="InterPro" id="IPR027806">
    <property type="entry name" value="HARBI1_dom"/>
</dbReference>
<keyword evidence="5" id="KW-0479">Metal-binding</keyword>
<evidence type="ECO:0000256" key="7">
    <source>
        <dbReference type="ARBA" id="ARBA00023242"/>
    </source>
</evidence>
<keyword evidence="6" id="KW-0378">Hydrolase</keyword>
<evidence type="ECO:0000256" key="2">
    <source>
        <dbReference type="ARBA" id="ARBA00004123"/>
    </source>
</evidence>
<comment type="similarity">
    <text evidence="3">Belongs to the HARBI1 family.</text>
</comment>
<dbReference type="GO" id="GO:0005634">
    <property type="term" value="C:nucleus"/>
    <property type="evidence" value="ECO:0007669"/>
    <property type="project" value="UniProtKB-SubCell"/>
</dbReference>
<comment type="caution">
    <text evidence="9">The sequence shown here is derived from an EMBL/GenBank/DDBJ whole genome shotgun (WGS) entry which is preliminary data.</text>
</comment>
<dbReference type="EMBL" id="JARPUR010000004">
    <property type="protein sequence ID" value="KAK4876905.1"/>
    <property type="molecule type" value="Genomic_DNA"/>
</dbReference>
<evidence type="ECO:0000313" key="9">
    <source>
        <dbReference type="EMBL" id="KAK4876905.1"/>
    </source>
</evidence>
<feature type="domain" description="DDE Tnp4" evidence="8">
    <location>
        <begin position="106"/>
        <end position="165"/>
    </location>
</feature>
<evidence type="ECO:0000256" key="4">
    <source>
        <dbReference type="ARBA" id="ARBA00022722"/>
    </source>
</evidence>
<dbReference type="PANTHER" id="PTHR22930:SF85">
    <property type="entry name" value="GH03217P-RELATED"/>
    <property type="match status" value="1"/>
</dbReference>
<reference evidence="10" key="1">
    <citation type="submission" date="2023-01" db="EMBL/GenBank/DDBJ databases">
        <title>Key to firefly adult light organ development and bioluminescence: homeobox transcription factors regulate luciferase expression and transportation to peroxisome.</title>
        <authorList>
            <person name="Fu X."/>
        </authorList>
    </citation>
    <scope>NUCLEOTIDE SEQUENCE [LARGE SCALE GENOMIC DNA]</scope>
</reference>
<comment type="subcellular location">
    <subcellularLocation>
        <location evidence="2">Nucleus</location>
    </subcellularLocation>
</comment>
<proteinExistence type="inferred from homology"/>
<name>A0AAN7Q2G6_9COLE</name>
<dbReference type="GO" id="GO:0016787">
    <property type="term" value="F:hydrolase activity"/>
    <property type="evidence" value="ECO:0007669"/>
    <property type="project" value="UniProtKB-KW"/>
</dbReference>
<gene>
    <name evidence="9" type="ORF">RN001_009411</name>
</gene>
<dbReference type="Pfam" id="PF13359">
    <property type="entry name" value="DDE_Tnp_4"/>
    <property type="match status" value="2"/>
</dbReference>
<organism evidence="9 10">
    <name type="scientific">Aquatica leii</name>
    <dbReference type="NCBI Taxonomy" id="1421715"/>
    <lineage>
        <taxon>Eukaryota</taxon>
        <taxon>Metazoa</taxon>
        <taxon>Ecdysozoa</taxon>
        <taxon>Arthropoda</taxon>
        <taxon>Hexapoda</taxon>
        <taxon>Insecta</taxon>
        <taxon>Pterygota</taxon>
        <taxon>Neoptera</taxon>
        <taxon>Endopterygota</taxon>
        <taxon>Coleoptera</taxon>
        <taxon>Polyphaga</taxon>
        <taxon>Elateriformia</taxon>
        <taxon>Elateroidea</taxon>
        <taxon>Lampyridae</taxon>
        <taxon>Luciolinae</taxon>
        <taxon>Aquatica</taxon>
    </lineage>
</organism>
<dbReference type="InterPro" id="IPR045249">
    <property type="entry name" value="HARBI1-like"/>
</dbReference>
<evidence type="ECO:0000256" key="1">
    <source>
        <dbReference type="ARBA" id="ARBA00001968"/>
    </source>
</evidence>
<dbReference type="GO" id="GO:0046872">
    <property type="term" value="F:metal ion binding"/>
    <property type="evidence" value="ECO:0007669"/>
    <property type="project" value="UniProtKB-KW"/>
</dbReference>
<evidence type="ECO:0000259" key="8">
    <source>
        <dbReference type="Pfam" id="PF13359"/>
    </source>
</evidence>
<accession>A0AAN7Q2G6</accession>
<evidence type="ECO:0000256" key="5">
    <source>
        <dbReference type="ARBA" id="ARBA00022723"/>
    </source>
</evidence>
<keyword evidence="10" id="KW-1185">Reference proteome</keyword>
<evidence type="ECO:0000256" key="3">
    <source>
        <dbReference type="ARBA" id="ARBA00006958"/>
    </source>
</evidence>
<evidence type="ECO:0000256" key="6">
    <source>
        <dbReference type="ARBA" id="ARBA00022801"/>
    </source>
</evidence>
<dbReference type="Proteomes" id="UP001353858">
    <property type="component" value="Unassembled WGS sequence"/>
</dbReference>
<sequence length="220" mass="25457">MSDSDATDYLASESSDEDLELFLGVARQKNENYLGVIDGCHLKIDKPQNDADSYINRKGFYSIQMQVVCDHNRKIRDVFIGYPGSVHDARVFRNSPLCANLEEMCDRGQLTPQQINYNVQLSKNRYVIEHTFGILKQKFRQLYHIKLRDVVFIAHLIRAACVLHNVCINDEFEFDANYVVQNNILPPQIDVNDDAEVEDVNIDARRIRQHFVTILRPARN</sequence>
<keyword evidence="4" id="KW-0540">Nuclease</keyword>
<dbReference type="GO" id="GO:0004518">
    <property type="term" value="F:nuclease activity"/>
    <property type="evidence" value="ECO:0007669"/>
    <property type="project" value="UniProtKB-KW"/>
</dbReference>
<protein>
    <recommendedName>
        <fullName evidence="8">DDE Tnp4 domain-containing protein</fullName>
    </recommendedName>
</protein>